<name>A0ABS1WR19_9GAMM</name>
<gene>
    <name evidence="3" type="ORF">JM946_01660</name>
</gene>
<keyword evidence="1" id="KW-0732">Signal</keyword>
<reference evidence="3 4" key="1">
    <citation type="journal article" date="2021" name="Int. J. Syst. Evol. Microbiol.">
        <title>Steroidobacter gossypii sp. nov., isolated from soil of cotton cropping field.</title>
        <authorList>
            <person name="Huang R."/>
            <person name="Yang S."/>
            <person name="Zhen C."/>
            <person name="Liu W."/>
        </authorList>
    </citation>
    <scope>NUCLEOTIDE SEQUENCE [LARGE SCALE GENOMIC DNA]</scope>
    <source>
        <strain evidence="3 4">S1-65</strain>
    </source>
</reference>
<evidence type="ECO:0000313" key="3">
    <source>
        <dbReference type="EMBL" id="MBM0103425.1"/>
    </source>
</evidence>
<feature type="signal peptide" evidence="1">
    <location>
        <begin position="1"/>
        <end position="29"/>
    </location>
</feature>
<protein>
    <submittedName>
        <fullName evidence="3">DUF1080 domain-containing protein</fullName>
    </submittedName>
</protein>
<proteinExistence type="predicted"/>
<dbReference type="Pfam" id="PF06439">
    <property type="entry name" value="3keto-disac_hyd"/>
    <property type="match status" value="1"/>
</dbReference>
<evidence type="ECO:0000256" key="1">
    <source>
        <dbReference type="SAM" id="SignalP"/>
    </source>
</evidence>
<evidence type="ECO:0000259" key="2">
    <source>
        <dbReference type="Pfam" id="PF06439"/>
    </source>
</evidence>
<comment type="caution">
    <text evidence="3">The sequence shown here is derived from an EMBL/GenBank/DDBJ whole genome shotgun (WGS) entry which is preliminary data.</text>
</comment>
<keyword evidence="4" id="KW-1185">Reference proteome</keyword>
<dbReference type="Gene3D" id="2.60.120.560">
    <property type="entry name" value="Exo-inulinase, domain 1"/>
    <property type="match status" value="1"/>
</dbReference>
<feature type="chain" id="PRO_5045283713" evidence="1">
    <location>
        <begin position="30"/>
        <end position="308"/>
    </location>
</feature>
<dbReference type="InterPro" id="IPR010496">
    <property type="entry name" value="AL/BT2_dom"/>
</dbReference>
<organism evidence="3 4">
    <name type="scientific">Steroidobacter gossypii</name>
    <dbReference type="NCBI Taxonomy" id="2805490"/>
    <lineage>
        <taxon>Bacteria</taxon>
        <taxon>Pseudomonadati</taxon>
        <taxon>Pseudomonadota</taxon>
        <taxon>Gammaproteobacteria</taxon>
        <taxon>Steroidobacterales</taxon>
        <taxon>Steroidobacteraceae</taxon>
        <taxon>Steroidobacter</taxon>
    </lineage>
</organism>
<dbReference type="Proteomes" id="UP000661077">
    <property type="component" value="Unassembled WGS sequence"/>
</dbReference>
<evidence type="ECO:0000313" key="4">
    <source>
        <dbReference type="Proteomes" id="UP000661077"/>
    </source>
</evidence>
<accession>A0ABS1WR19</accession>
<dbReference type="EMBL" id="JAEVLS010000001">
    <property type="protein sequence ID" value="MBM0103425.1"/>
    <property type="molecule type" value="Genomic_DNA"/>
</dbReference>
<dbReference type="RefSeq" id="WP_203165399.1">
    <property type="nucleotide sequence ID" value="NZ_JAEVLS010000001.1"/>
</dbReference>
<sequence>MQTAMTRTGKASAGLATACALLATSTGLAQSTPPAKVEAPAEDWLQLFNGRDLTGWTPKISQHALGENFADTFRVQNGVLQVRYDKYQKFDGQFGHLFYRTPYSYYRLVIEYRFVGEQAPGNPGAWAFRNSGVMLHSQDPRTMTRDQDFPISIEAQFLGGKSDGKPRTTLNVCTPGTEIVVDGSLYPEHCLNSTSKTFDGDQWVRAEMLVLGAGQITHIMDGQKVLEYSLPQFGGGVVNRHDPKAQPTGELIEGGYIALQSESHPIEFRKVALLNLAGCMDRNASNYRPYYVKSEPSTCQYARPAATP</sequence>
<feature type="domain" description="3-keto-alpha-glucoside-1,2-lyase/3-keto-2-hydroxy-glucal hydratase" evidence="2">
    <location>
        <begin position="43"/>
        <end position="272"/>
    </location>
</feature>